<dbReference type="Proteomes" id="UP001138500">
    <property type="component" value="Unassembled WGS sequence"/>
</dbReference>
<dbReference type="PANTHER" id="PTHR43591">
    <property type="entry name" value="METHYLTRANSFERASE"/>
    <property type="match status" value="1"/>
</dbReference>
<evidence type="ECO:0000313" key="3">
    <source>
        <dbReference type="EMBL" id="KAH9845939.1"/>
    </source>
</evidence>
<feature type="region of interest" description="Disordered" evidence="1">
    <location>
        <begin position="177"/>
        <end position="209"/>
    </location>
</feature>
<organism evidence="3 4">
    <name type="scientific">Teratosphaeria destructans</name>
    <dbReference type="NCBI Taxonomy" id="418781"/>
    <lineage>
        <taxon>Eukaryota</taxon>
        <taxon>Fungi</taxon>
        <taxon>Dikarya</taxon>
        <taxon>Ascomycota</taxon>
        <taxon>Pezizomycotina</taxon>
        <taxon>Dothideomycetes</taxon>
        <taxon>Dothideomycetidae</taxon>
        <taxon>Mycosphaerellales</taxon>
        <taxon>Teratosphaeriaceae</taxon>
        <taxon>Teratosphaeria</taxon>
    </lineage>
</organism>
<dbReference type="Pfam" id="PF08242">
    <property type="entry name" value="Methyltransf_12"/>
    <property type="match status" value="1"/>
</dbReference>
<dbReference type="Gene3D" id="3.40.50.150">
    <property type="entry name" value="Vaccinia Virus protein VP39"/>
    <property type="match status" value="1"/>
</dbReference>
<keyword evidence="4" id="KW-1185">Reference proteome</keyword>
<dbReference type="AlphaFoldDB" id="A0A9W7T2G3"/>
<evidence type="ECO:0000256" key="1">
    <source>
        <dbReference type="SAM" id="MobiDB-lite"/>
    </source>
</evidence>
<evidence type="ECO:0000313" key="4">
    <source>
        <dbReference type="Proteomes" id="UP001138500"/>
    </source>
</evidence>
<dbReference type="InterPro" id="IPR029063">
    <property type="entry name" value="SAM-dependent_MTases_sf"/>
</dbReference>
<accession>A0A9W7T2G3</accession>
<dbReference type="OrthoDB" id="3647at2759"/>
<dbReference type="CDD" id="cd02440">
    <property type="entry name" value="AdoMet_MTases"/>
    <property type="match status" value="1"/>
</dbReference>
<reference evidence="3 4" key="1">
    <citation type="journal article" date="2018" name="IMA Fungus">
        <title>IMA Genome-F 10: Nine draft genome sequences of Claviceps purpurea s.lat., including C. arundinis, C. humidiphila, and C. cf. spartinae, pseudomolecules for the pitch canker pathogen Fusarium circinatum, draft genome of Davidsoniella eucalypti, Grosmannia galeiformis, Quambalaria eucalypti, and Teratosphaeria destructans.</title>
        <authorList>
            <person name="Wingfield B.D."/>
            <person name="Liu M."/>
            <person name="Nguyen H.D."/>
            <person name="Lane F.A."/>
            <person name="Morgan S.W."/>
            <person name="De Vos L."/>
            <person name="Wilken P.M."/>
            <person name="Duong T.A."/>
            <person name="Aylward J."/>
            <person name="Coetzee M.P."/>
            <person name="Dadej K."/>
            <person name="De Beer Z.W."/>
            <person name="Findlay W."/>
            <person name="Havenga M."/>
            <person name="Kolarik M."/>
            <person name="Menzies J.G."/>
            <person name="Naidoo K."/>
            <person name="Pochopski O."/>
            <person name="Shoukouhi P."/>
            <person name="Santana Q.C."/>
            <person name="Seifert K.A."/>
            <person name="Soal N."/>
            <person name="Steenkamp E.T."/>
            <person name="Tatham C.T."/>
            <person name="van der Nest M.A."/>
            <person name="Wingfield M.J."/>
        </authorList>
    </citation>
    <scope>NUCLEOTIDE SEQUENCE [LARGE SCALE GENOMIC DNA]</scope>
    <source>
        <strain evidence="3">CMW44962</strain>
    </source>
</reference>
<reference evidence="3 4" key="2">
    <citation type="journal article" date="2021" name="Curr. Genet.">
        <title>Genetic response to nitrogen starvation in the aggressive Eucalyptus foliar pathogen Teratosphaeria destructans.</title>
        <authorList>
            <person name="Havenga M."/>
            <person name="Wingfield B.D."/>
            <person name="Wingfield M.J."/>
            <person name="Dreyer L.L."/>
            <person name="Roets F."/>
            <person name="Aylward J."/>
        </authorList>
    </citation>
    <scope>NUCLEOTIDE SEQUENCE [LARGE SCALE GENOMIC DNA]</scope>
    <source>
        <strain evidence="3">CMW44962</strain>
    </source>
</reference>
<keyword evidence="3" id="KW-0489">Methyltransferase</keyword>
<dbReference type="GO" id="GO:0008168">
    <property type="term" value="F:methyltransferase activity"/>
    <property type="evidence" value="ECO:0007669"/>
    <property type="project" value="UniProtKB-KW"/>
</dbReference>
<dbReference type="PANTHER" id="PTHR43591:SF108">
    <property type="entry name" value="S-ADENOSYL-L-METHIONINE-DEPENDENT METHYLTRANSFERASE"/>
    <property type="match status" value="1"/>
</dbReference>
<comment type="caution">
    <text evidence="3">The sequence shown here is derived from an EMBL/GenBank/DDBJ whole genome shotgun (WGS) entry which is preliminary data.</text>
</comment>
<dbReference type="SUPFAM" id="SSF53335">
    <property type="entry name" value="S-adenosyl-L-methionine-dependent methyltransferases"/>
    <property type="match status" value="1"/>
</dbReference>
<dbReference type="GO" id="GO:0032259">
    <property type="term" value="P:methylation"/>
    <property type="evidence" value="ECO:0007669"/>
    <property type="project" value="UniProtKB-KW"/>
</dbReference>
<keyword evidence="3" id="KW-0808">Transferase</keyword>
<feature type="compositionally biased region" description="Low complexity" evidence="1">
    <location>
        <begin position="190"/>
        <end position="207"/>
    </location>
</feature>
<gene>
    <name evidence="3" type="ORF">Tdes44962_MAKER00150</name>
</gene>
<name>A0A9W7T2G3_9PEZI</name>
<protein>
    <submittedName>
        <fullName evidence="3">Methyltransferase</fullName>
    </submittedName>
</protein>
<sequence>MSAFTETNRKAFNDLASSYHSKPWQQNLSRQVSEALQQRLHWLSVDWSTVESRRQGREVRLLDYACGTGNITMALGPYVSQIRGIDVSESMVEEYNRAALSSGLRPDQAHAVVGDLIAETSSPAFEGPEWHDFDIAVVGLGFHHFEDPGRAVKRLTERLKPGTGVLVVVDFIPSSHSQDRFKPTTAEGQSPSASSSSARGSMPDMSSTIHKDGFEHHEVSALFSEAGLESFGWSVLDEDSVMEFSSGTKVRRVFVARGRKAETASQKFWGWLGGKAEVASEQLNATVRRDAPAKTWSGFG</sequence>
<dbReference type="InterPro" id="IPR013217">
    <property type="entry name" value="Methyltransf_12"/>
</dbReference>
<proteinExistence type="predicted"/>
<evidence type="ECO:0000259" key="2">
    <source>
        <dbReference type="Pfam" id="PF08242"/>
    </source>
</evidence>
<dbReference type="EMBL" id="RIBY02000001">
    <property type="protein sequence ID" value="KAH9845939.1"/>
    <property type="molecule type" value="Genomic_DNA"/>
</dbReference>
<feature type="domain" description="Methyltransferase type 12" evidence="2">
    <location>
        <begin position="62"/>
        <end position="163"/>
    </location>
</feature>